<keyword evidence="2" id="KW-1133">Transmembrane helix</keyword>
<reference evidence="3" key="1">
    <citation type="journal article" date="2014" name="Int. J. Syst. Evol. Microbiol.">
        <title>Complete genome sequence of Corynebacterium casei LMG S-19264T (=DSM 44701T), isolated from a smear-ripened cheese.</title>
        <authorList>
            <consortium name="US DOE Joint Genome Institute (JGI-PGF)"/>
            <person name="Walter F."/>
            <person name="Albersmeier A."/>
            <person name="Kalinowski J."/>
            <person name="Ruckert C."/>
        </authorList>
    </citation>
    <scope>NUCLEOTIDE SEQUENCE</scope>
    <source>
        <strain evidence="3">CGMCC 4.7306</strain>
    </source>
</reference>
<feature type="transmembrane region" description="Helical" evidence="2">
    <location>
        <begin position="5"/>
        <end position="24"/>
    </location>
</feature>
<keyword evidence="2" id="KW-0472">Membrane</keyword>
<organism evidence="3 4">
    <name type="scientific">Microlunatus endophyticus</name>
    <dbReference type="NCBI Taxonomy" id="1716077"/>
    <lineage>
        <taxon>Bacteria</taxon>
        <taxon>Bacillati</taxon>
        <taxon>Actinomycetota</taxon>
        <taxon>Actinomycetes</taxon>
        <taxon>Propionibacteriales</taxon>
        <taxon>Propionibacteriaceae</taxon>
        <taxon>Microlunatus</taxon>
    </lineage>
</organism>
<evidence type="ECO:0008006" key="5">
    <source>
        <dbReference type="Google" id="ProtNLM"/>
    </source>
</evidence>
<keyword evidence="4" id="KW-1185">Reference proteome</keyword>
<evidence type="ECO:0000256" key="1">
    <source>
        <dbReference type="SAM" id="MobiDB-lite"/>
    </source>
</evidence>
<comment type="caution">
    <text evidence="3">The sequence shown here is derived from an EMBL/GenBank/DDBJ whole genome shotgun (WGS) entry which is preliminary data.</text>
</comment>
<dbReference type="EMBL" id="BMMZ01000001">
    <property type="protein sequence ID" value="GGL51600.1"/>
    <property type="molecule type" value="Genomic_DNA"/>
</dbReference>
<dbReference type="Pfam" id="PF11292">
    <property type="entry name" value="DUF3093"/>
    <property type="match status" value="1"/>
</dbReference>
<proteinExistence type="predicted"/>
<gene>
    <name evidence="3" type="ORF">GCM10011575_07390</name>
</gene>
<evidence type="ECO:0000313" key="4">
    <source>
        <dbReference type="Proteomes" id="UP000613840"/>
    </source>
</evidence>
<reference evidence="3" key="2">
    <citation type="submission" date="2020-09" db="EMBL/GenBank/DDBJ databases">
        <authorList>
            <person name="Sun Q."/>
            <person name="Zhou Y."/>
        </authorList>
    </citation>
    <scope>NUCLEOTIDE SEQUENCE</scope>
    <source>
        <strain evidence="3">CGMCC 4.7306</strain>
    </source>
</reference>
<dbReference type="Proteomes" id="UP000613840">
    <property type="component" value="Unassembled WGS sequence"/>
</dbReference>
<protein>
    <recommendedName>
        <fullName evidence="5">DUF3093 domain-containing protein</fullName>
    </recommendedName>
</protein>
<feature type="region of interest" description="Disordered" evidence="1">
    <location>
        <begin position="142"/>
        <end position="168"/>
    </location>
</feature>
<dbReference type="InterPro" id="IPR021443">
    <property type="entry name" value="DUF3093"/>
</dbReference>
<feature type="transmembrane region" description="Helical" evidence="2">
    <location>
        <begin position="30"/>
        <end position="48"/>
    </location>
</feature>
<evidence type="ECO:0000313" key="3">
    <source>
        <dbReference type="EMBL" id="GGL51600.1"/>
    </source>
</evidence>
<keyword evidence="2" id="KW-0812">Transmembrane</keyword>
<dbReference type="AlphaFoldDB" id="A0A917S3V5"/>
<accession>A0A917S3V5</accession>
<name>A0A917S3V5_9ACTN</name>
<evidence type="ECO:0000256" key="2">
    <source>
        <dbReference type="SAM" id="Phobius"/>
    </source>
</evidence>
<sequence>MPVGWWVLTGLFALSLLIAVLFYLGPAWGLGSGVLVMVVMGGAFLRYGREEVRVERDRLWVGGANIEWPYIAQVRVLDEHATRRRRGPDSDARAYLVLRPYLNRAVEVTIADRTDPTPYWLISSRRPQRLAEAIASRFGADETNASADAGADAVVRPQVSPPRDTVES</sequence>